<feature type="transmembrane region" description="Helical" evidence="6">
    <location>
        <begin position="301"/>
        <end position="324"/>
    </location>
</feature>
<dbReference type="EMBL" id="QUMS01000001">
    <property type="protein sequence ID" value="REG11520.1"/>
    <property type="molecule type" value="Genomic_DNA"/>
</dbReference>
<keyword evidence="8" id="KW-1185">Reference proteome</keyword>
<feature type="transmembrane region" description="Helical" evidence="6">
    <location>
        <begin position="121"/>
        <end position="139"/>
    </location>
</feature>
<dbReference type="OrthoDB" id="9806937at2"/>
<protein>
    <submittedName>
        <fullName evidence="7">APA family basic amino acid/polyamine antiporter</fullName>
    </submittedName>
</protein>
<dbReference type="AlphaFoldDB" id="A0A347ZRJ3"/>
<keyword evidence="4 6" id="KW-1133">Transmembrane helix</keyword>
<evidence type="ECO:0000256" key="5">
    <source>
        <dbReference type="ARBA" id="ARBA00023136"/>
    </source>
</evidence>
<comment type="subcellular location">
    <subcellularLocation>
        <location evidence="1">Cell membrane</location>
        <topology evidence="1">Multi-pass membrane protein</topology>
    </subcellularLocation>
</comment>
<sequence>MKKKLNAIMVSGLTIGPVLGSGIIFLPPLAVEKLGGHAIYAWLIVMALGALFAYVFTRMAVVAPDNQGISTIVGEMLGKPFRELSANYLAGAVLFGPVVVALTAAEFLAPLLPATMNVHPAWIAAAVLLVCALLVISGASFMARILLVLSSLTACLLLAGSLATLVEAPALSLPRGLPELAGFGHVLLLIFWSVFGWEVLGNYVEEVDDPERTMLRAMRISLAGIISVYLLTAFALQNVPAGGMPGLLVPILGGSADLVFGILAAGLCICTIVTFTGAVSRQTAERLRTKRLSMVLQGQRPSVLILLSGNFLILGAVVLGWISFENVIEVANIFFIGNAFLGLVCGFRMLPSPTVRLGIGVLLVMMAFIVAFLPVYAIAFFLLTTAVSLWSSSRRRVSLCEDFPD</sequence>
<feature type="transmembrane region" description="Helical" evidence="6">
    <location>
        <begin position="146"/>
        <end position="168"/>
    </location>
</feature>
<feature type="transmembrane region" description="Helical" evidence="6">
    <location>
        <begin position="330"/>
        <end position="350"/>
    </location>
</feature>
<feature type="transmembrane region" description="Helical" evidence="6">
    <location>
        <begin position="357"/>
        <end position="383"/>
    </location>
</feature>
<dbReference type="PANTHER" id="PTHR42770:SF13">
    <property type="entry name" value="L-METHIONINE_BRANCHED-CHAIN AMINO ACID EXPORTER YJEH"/>
    <property type="match status" value="1"/>
</dbReference>
<dbReference type="Gene3D" id="1.20.1740.10">
    <property type="entry name" value="Amino acid/polyamine transporter I"/>
    <property type="match status" value="1"/>
</dbReference>
<dbReference type="InterPro" id="IPR050367">
    <property type="entry name" value="APC_superfamily"/>
</dbReference>
<dbReference type="PANTHER" id="PTHR42770">
    <property type="entry name" value="AMINO ACID TRANSPORTER-RELATED"/>
    <property type="match status" value="1"/>
</dbReference>
<dbReference type="RefSeq" id="WP_116224648.1">
    <property type="nucleotide sequence ID" value="NZ_AP018437.1"/>
</dbReference>
<dbReference type="GO" id="GO:0005886">
    <property type="term" value="C:plasma membrane"/>
    <property type="evidence" value="ECO:0007669"/>
    <property type="project" value="UniProtKB-SubCell"/>
</dbReference>
<dbReference type="InterPro" id="IPR002293">
    <property type="entry name" value="AA/rel_permease1"/>
</dbReference>
<dbReference type="Proteomes" id="UP000256388">
    <property type="component" value="Unassembled WGS sequence"/>
</dbReference>
<dbReference type="PIRSF" id="PIRSF006060">
    <property type="entry name" value="AA_transporter"/>
    <property type="match status" value="1"/>
</dbReference>
<evidence type="ECO:0000313" key="7">
    <source>
        <dbReference type="EMBL" id="REG11520.1"/>
    </source>
</evidence>
<organism evidence="7 8">
    <name type="scientific">Pelolinea submarina</name>
    <dbReference type="NCBI Taxonomy" id="913107"/>
    <lineage>
        <taxon>Bacteria</taxon>
        <taxon>Bacillati</taxon>
        <taxon>Chloroflexota</taxon>
        <taxon>Anaerolineae</taxon>
        <taxon>Anaerolineales</taxon>
        <taxon>Anaerolineaceae</taxon>
        <taxon>Pelolinea</taxon>
    </lineage>
</organism>
<evidence type="ECO:0000256" key="1">
    <source>
        <dbReference type="ARBA" id="ARBA00004651"/>
    </source>
</evidence>
<feature type="transmembrane region" description="Helical" evidence="6">
    <location>
        <begin position="86"/>
        <end position="109"/>
    </location>
</feature>
<feature type="transmembrane region" description="Helical" evidence="6">
    <location>
        <begin position="7"/>
        <end position="26"/>
    </location>
</feature>
<keyword evidence="3 6" id="KW-0812">Transmembrane</keyword>
<feature type="transmembrane region" description="Helical" evidence="6">
    <location>
        <begin position="38"/>
        <end position="57"/>
    </location>
</feature>
<dbReference type="GO" id="GO:0022857">
    <property type="term" value="F:transmembrane transporter activity"/>
    <property type="evidence" value="ECO:0007669"/>
    <property type="project" value="InterPro"/>
</dbReference>
<evidence type="ECO:0000256" key="2">
    <source>
        <dbReference type="ARBA" id="ARBA00022475"/>
    </source>
</evidence>
<accession>A0A347ZRJ3</accession>
<feature type="transmembrane region" description="Helical" evidence="6">
    <location>
        <begin position="259"/>
        <end position="280"/>
    </location>
</feature>
<keyword evidence="5 6" id="KW-0472">Membrane</keyword>
<evidence type="ECO:0000256" key="6">
    <source>
        <dbReference type="SAM" id="Phobius"/>
    </source>
</evidence>
<gene>
    <name evidence="7" type="ORF">DFR64_1410</name>
</gene>
<evidence type="ECO:0000256" key="3">
    <source>
        <dbReference type="ARBA" id="ARBA00022692"/>
    </source>
</evidence>
<keyword evidence="2" id="KW-1003">Cell membrane</keyword>
<feature type="transmembrane region" description="Helical" evidence="6">
    <location>
        <begin position="180"/>
        <end position="200"/>
    </location>
</feature>
<reference evidence="7 8" key="1">
    <citation type="submission" date="2018-08" db="EMBL/GenBank/DDBJ databases">
        <title>Genomic Encyclopedia of Type Strains, Phase IV (KMG-IV): sequencing the most valuable type-strain genomes for metagenomic binning, comparative biology and taxonomic classification.</title>
        <authorList>
            <person name="Goeker M."/>
        </authorList>
    </citation>
    <scope>NUCLEOTIDE SEQUENCE [LARGE SCALE GENOMIC DNA]</scope>
    <source>
        <strain evidence="7 8">DSM 23923</strain>
    </source>
</reference>
<feature type="transmembrane region" description="Helical" evidence="6">
    <location>
        <begin position="220"/>
        <end position="239"/>
    </location>
</feature>
<comment type="caution">
    <text evidence="7">The sequence shown here is derived from an EMBL/GenBank/DDBJ whole genome shotgun (WGS) entry which is preliminary data.</text>
</comment>
<evidence type="ECO:0000313" key="8">
    <source>
        <dbReference type="Proteomes" id="UP000256388"/>
    </source>
</evidence>
<evidence type="ECO:0000256" key="4">
    <source>
        <dbReference type="ARBA" id="ARBA00022989"/>
    </source>
</evidence>
<name>A0A347ZRJ3_9CHLR</name>
<dbReference type="Pfam" id="PF13520">
    <property type="entry name" value="AA_permease_2"/>
    <property type="match status" value="1"/>
</dbReference>
<proteinExistence type="predicted"/>